<protein>
    <submittedName>
        <fullName evidence="3">GroES-like protein</fullName>
    </submittedName>
</protein>
<evidence type="ECO:0000259" key="2">
    <source>
        <dbReference type="SMART" id="SM00829"/>
    </source>
</evidence>
<dbReference type="GO" id="GO:0016491">
    <property type="term" value="F:oxidoreductase activity"/>
    <property type="evidence" value="ECO:0007669"/>
    <property type="project" value="InterPro"/>
</dbReference>
<feature type="domain" description="Enoyl reductase (ER)" evidence="2">
    <location>
        <begin position="7"/>
        <end position="332"/>
    </location>
</feature>
<dbReference type="InterPro" id="IPR020843">
    <property type="entry name" value="ER"/>
</dbReference>
<dbReference type="InterPro" id="IPR014182">
    <property type="entry name" value="ADH_Zn_typ-1"/>
</dbReference>
<dbReference type="PANTHER" id="PTHR11695">
    <property type="entry name" value="ALCOHOL DEHYDROGENASE RELATED"/>
    <property type="match status" value="1"/>
</dbReference>
<comment type="similarity">
    <text evidence="1">Belongs to the zinc-containing alcohol dehydrogenase family. Quinone oxidoreductase subfamily.</text>
</comment>
<reference evidence="3 4" key="1">
    <citation type="journal article" date="2016" name="Mol. Biol. Evol.">
        <title>Comparative Genomics of Early-Diverging Mushroom-Forming Fungi Provides Insights into the Origins of Lignocellulose Decay Capabilities.</title>
        <authorList>
            <person name="Nagy L.G."/>
            <person name="Riley R."/>
            <person name="Tritt A."/>
            <person name="Adam C."/>
            <person name="Daum C."/>
            <person name="Floudas D."/>
            <person name="Sun H."/>
            <person name="Yadav J.S."/>
            <person name="Pangilinan J."/>
            <person name="Larsson K.H."/>
            <person name="Matsuura K."/>
            <person name="Barry K."/>
            <person name="Labutti K."/>
            <person name="Kuo R."/>
            <person name="Ohm R.A."/>
            <person name="Bhattacharya S.S."/>
            <person name="Shirouzu T."/>
            <person name="Yoshinaga Y."/>
            <person name="Martin F.M."/>
            <person name="Grigoriev I.V."/>
            <person name="Hibbett D.S."/>
        </authorList>
    </citation>
    <scope>NUCLEOTIDE SEQUENCE [LARGE SCALE GENOMIC DNA]</scope>
    <source>
        <strain evidence="3 4">HHB12029</strain>
    </source>
</reference>
<dbReference type="InParanoid" id="A0A165MNB2"/>
<organism evidence="3 4">
    <name type="scientific">Exidia glandulosa HHB12029</name>
    <dbReference type="NCBI Taxonomy" id="1314781"/>
    <lineage>
        <taxon>Eukaryota</taxon>
        <taxon>Fungi</taxon>
        <taxon>Dikarya</taxon>
        <taxon>Basidiomycota</taxon>
        <taxon>Agaricomycotina</taxon>
        <taxon>Agaricomycetes</taxon>
        <taxon>Auriculariales</taxon>
        <taxon>Exidiaceae</taxon>
        <taxon>Exidia</taxon>
    </lineage>
</organism>
<gene>
    <name evidence="3" type="ORF">EXIGLDRAFT_668452</name>
</gene>
<dbReference type="InterPro" id="IPR013154">
    <property type="entry name" value="ADH-like_N"/>
</dbReference>
<name>A0A165MNB2_EXIGL</name>
<dbReference type="Pfam" id="PF00107">
    <property type="entry name" value="ADH_zinc_N"/>
    <property type="match status" value="1"/>
</dbReference>
<dbReference type="InterPro" id="IPR011032">
    <property type="entry name" value="GroES-like_sf"/>
</dbReference>
<dbReference type="EMBL" id="KV425909">
    <property type="protein sequence ID" value="KZV99518.1"/>
    <property type="molecule type" value="Genomic_DNA"/>
</dbReference>
<dbReference type="SUPFAM" id="SSF50129">
    <property type="entry name" value="GroES-like"/>
    <property type="match status" value="1"/>
</dbReference>
<evidence type="ECO:0000313" key="3">
    <source>
        <dbReference type="EMBL" id="KZV99518.1"/>
    </source>
</evidence>
<proteinExistence type="inferred from homology"/>
<dbReference type="PANTHER" id="PTHR11695:SF294">
    <property type="entry name" value="RETICULON-4-INTERACTING PROTEIN 1, MITOCHONDRIAL"/>
    <property type="match status" value="1"/>
</dbReference>
<evidence type="ECO:0000313" key="4">
    <source>
        <dbReference type="Proteomes" id="UP000077266"/>
    </source>
</evidence>
<dbReference type="Gene3D" id="3.90.180.10">
    <property type="entry name" value="Medium-chain alcohol dehydrogenases, catalytic domain"/>
    <property type="match status" value="1"/>
</dbReference>
<evidence type="ECO:0000256" key="1">
    <source>
        <dbReference type="ARBA" id="ARBA00010371"/>
    </source>
</evidence>
<dbReference type="SUPFAM" id="SSF51735">
    <property type="entry name" value="NAD(P)-binding Rossmann-fold domains"/>
    <property type="match status" value="1"/>
</dbReference>
<sequence>MQAIQINASRSFSLAELPIPSLTEPYDILVRVRGIALNPGETKIFQSAPAGTILGFDASGVVEAVGPQAEALGFKKGDAVFSAGAIGRAGSNAQYQLVDARLAGKKPESLSWEDAAALPLVSLTAWEMFEEKFRLKPFTDNSNEVLLIVNGAGGVGTLAIALAKAVFGITRIIATASRPHTIEWVKKYGATDVLNHREPLGPQLEALGVSSKVTLAFITHDTPHYTKELLAHMRYQGQIGCIVETGNEIVPLHDPIAFYKSLSFHWELEAGKALYGYDLESQGRILTHISRLADEGTLGGSPVTVRKELSVANLTEMHKVQASGKSYGKIVFTVPETIQ</sequence>
<dbReference type="STRING" id="1314781.A0A165MNB2"/>
<dbReference type="InterPro" id="IPR050700">
    <property type="entry name" value="YIM1/Zinc_Alcohol_DH_Fams"/>
</dbReference>
<dbReference type="FunCoup" id="A0A165MNB2">
    <property type="interactions" value="382"/>
</dbReference>
<dbReference type="Pfam" id="PF08240">
    <property type="entry name" value="ADH_N"/>
    <property type="match status" value="1"/>
</dbReference>
<dbReference type="CDD" id="cd08252">
    <property type="entry name" value="AL_MDR"/>
    <property type="match status" value="1"/>
</dbReference>
<dbReference type="AlphaFoldDB" id="A0A165MNB2"/>
<dbReference type="InterPro" id="IPR036291">
    <property type="entry name" value="NAD(P)-bd_dom_sf"/>
</dbReference>
<accession>A0A165MNB2</accession>
<dbReference type="InterPro" id="IPR013149">
    <property type="entry name" value="ADH-like_C"/>
</dbReference>
<dbReference type="OrthoDB" id="203908at2759"/>
<dbReference type="GO" id="GO:0008270">
    <property type="term" value="F:zinc ion binding"/>
    <property type="evidence" value="ECO:0007669"/>
    <property type="project" value="InterPro"/>
</dbReference>
<dbReference type="SMART" id="SM00829">
    <property type="entry name" value="PKS_ER"/>
    <property type="match status" value="1"/>
</dbReference>
<dbReference type="Proteomes" id="UP000077266">
    <property type="component" value="Unassembled WGS sequence"/>
</dbReference>
<dbReference type="Gene3D" id="3.40.50.720">
    <property type="entry name" value="NAD(P)-binding Rossmann-like Domain"/>
    <property type="match status" value="1"/>
</dbReference>
<keyword evidence="4" id="KW-1185">Reference proteome</keyword>